<dbReference type="Proteomes" id="UP000832041">
    <property type="component" value="Chromosome"/>
</dbReference>
<dbReference type="InterPro" id="IPR050789">
    <property type="entry name" value="Diverse_Enzym_Activities"/>
</dbReference>
<dbReference type="SUPFAM" id="SSF56601">
    <property type="entry name" value="beta-lactamase/transpeptidase-like"/>
    <property type="match status" value="1"/>
</dbReference>
<evidence type="ECO:0000313" key="3">
    <source>
        <dbReference type="Proteomes" id="UP000832041"/>
    </source>
</evidence>
<dbReference type="Gene3D" id="3.40.710.10">
    <property type="entry name" value="DD-peptidase/beta-lactamase superfamily"/>
    <property type="match status" value="1"/>
</dbReference>
<dbReference type="PANTHER" id="PTHR43283">
    <property type="entry name" value="BETA-LACTAMASE-RELATED"/>
    <property type="match status" value="1"/>
</dbReference>
<organism evidence="2 3">
    <name type="scientific">Thermobifida alba</name>
    <name type="common">Thermomonospora alba</name>
    <dbReference type="NCBI Taxonomy" id="53522"/>
    <lineage>
        <taxon>Bacteria</taxon>
        <taxon>Bacillati</taxon>
        <taxon>Actinomycetota</taxon>
        <taxon>Actinomycetes</taxon>
        <taxon>Streptosporangiales</taxon>
        <taxon>Nocardiopsidaceae</taxon>
        <taxon>Thermobifida</taxon>
    </lineage>
</organism>
<dbReference type="PANTHER" id="PTHR43283:SF3">
    <property type="entry name" value="BETA-LACTAMASE FAMILY PROTEIN (AFU_ORTHOLOGUE AFUA_5G07500)"/>
    <property type="match status" value="1"/>
</dbReference>
<protein>
    <submittedName>
        <fullName evidence="2">Beta-lactamase family protein</fullName>
    </submittedName>
</protein>
<dbReference type="InterPro" id="IPR012338">
    <property type="entry name" value="Beta-lactam/transpept-like"/>
</dbReference>
<dbReference type="InterPro" id="IPR001466">
    <property type="entry name" value="Beta-lactam-related"/>
</dbReference>
<keyword evidence="3" id="KW-1185">Reference proteome</keyword>
<feature type="domain" description="Beta-lactamase-related" evidence="1">
    <location>
        <begin position="14"/>
        <end position="372"/>
    </location>
</feature>
<name>A0ABY4L416_THEAE</name>
<evidence type="ECO:0000259" key="1">
    <source>
        <dbReference type="Pfam" id="PF00144"/>
    </source>
</evidence>
<reference evidence="2 3" key="1">
    <citation type="submission" date="2020-04" db="EMBL/GenBank/DDBJ databases">
        <title>Thermobifida alba genome sequencing and assembly.</title>
        <authorList>
            <person name="Luzics S."/>
            <person name="Horvath B."/>
            <person name="Nagy I."/>
            <person name="Toth A."/>
            <person name="Nagy I."/>
            <person name="Kukolya J."/>
        </authorList>
    </citation>
    <scope>NUCLEOTIDE SEQUENCE [LARGE SCALE GENOMIC DNA]</scope>
    <source>
        <strain evidence="2 3">DSM 43795</strain>
    </source>
</reference>
<dbReference type="Pfam" id="PF00144">
    <property type="entry name" value="Beta-lactamase"/>
    <property type="match status" value="1"/>
</dbReference>
<evidence type="ECO:0000313" key="2">
    <source>
        <dbReference type="EMBL" id="UPT22199.1"/>
    </source>
</evidence>
<gene>
    <name evidence="2" type="ORF">FOF52_15530</name>
</gene>
<sequence length="396" mass="43115">MGTDGFSPSRLGRLRRALSAHVARGALPGLVALVHRRGETHVEVVGTTAVGGTVPMRRDTVFRIASMTKPIVAAASMVLVEECRLRLDDPVDPFLPELADRRVLRRVDGPLDDTVPARRPLTLRDLLTSRCGFGLVADPPDTPIQRAMDEAGLSPGPVPFPHSADEFLRRLGELPLACQPGEAWLYHTGFDVLGVLIERAAGQPLESFLRERVLDPLGMRDTGFHLPAERTEPLPPCYLTDPRTGTPVEVADAHDWHRPPVFASGSTGLLSTADDCLAFLRMLLDGGRHGDERVLSRRSVELMTTNQLTPEQRAGARVVLDDHAGWGFGLAVTLRRDLLEGSVGRFGWSGGWGTTGYADPEEGLAGVLLTQLGLDSPHSPRLFSDFWVSVYQAIED</sequence>
<dbReference type="EMBL" id="CP051627">
    <property type="protein sequence ID" value="UPT22199.1"/>
    <property type="molecule type" value="Genomic_DNA"/>
</dbReference>
<dbReference type="RefSeq" id="WP_248590680.1">
    <property type="nucleotide sequence ID" value="NZ_BAABEB010000005.1"/>
</dbReference>
<proteinExistence type="predicted"/>
<accession>A0ABY4L416</accession>